<comment type="subcellular location">
    <subcellularLocation>
        <location evidence="3">Peroxisome membrane</location>
    </subcellularLocation>
</comment>
<gene>
    <name evidence="4" type="ORF">BaRGS_00022095</name>
</gene>
<comment type="similarity">
    <text evidence="1 3">Belongs to the peroxin-16 family.</text>
</comment>
<dbReference type="PANTHER" id="PTHR13299:SF0">
    <property type="entry name" value="PEROXISOMAL MEMBRANE PROTEIN PEX16"/>
    <property type="match status" value="1"/>
</dbReference>
<proteinExistence type="inferred from homology"/>
<reference evidence="4 5" key="1">
    <citation type="journal article" date="2023" name="Sci. Data">
        <title>Genome assembly of the Korean intertidal mud-creeper Batillaria attramentaria.</title>
        <authorList>
            <person name="Patra A.K."/>
            <person name="Ho P.T."/>
            <person name="Jun S."/>
            <person name="Lee S.J."/>
            <person name="Kim Y."/>
            <person name="Won Y.J."/>
        </authorList>
    </citation>
    <scope>NUCLEOTIDE SEQUENCE [LARGE SCALE GENOMIC DNA]</scope>
    <source>
        <strain evidence="4">Wonlab-2016</strain>
    </source>
</reference>
<evidence type="ECO:0000313" key="5">
    <source>
        <dbReference type="Proteomes" id="UP001519460"/>
    </source>
</evidence>
<organism evidence="4 5">
    <name type="scientific">Batillaria attramentaria</name>
    <dbReference type="NCBI Taxonomy" id="370345"/>
    <lineage>
        <taxon>Eukaryota</taxon>
        <taxon>Metazoa</taxon>
        <taxon>Spiralia</taxon>
        <taxon>Lophotrochozoa</taxon>
        <taxon>Mollusca</taxon>
        <taxon>Gastropoda</taxon>
        <taxon>Caenogastropoda</taxon>
        <taxon>Sorbeoconcha</taxon>
        <taxon>Cerithioidea</taxon>
        <taxon>Batillariidae</taxon>
        <taxon>Batillaria</taxon>
    </lineage>
</organism>
<dbReference type="AlphaFoldDB" id="A0ABD0KHP5"/>
<dbReference type="InterPro" id="IPR013919">
    <property type="entry name" value="Pex16"/>
</dbReference>
<evidence type="ECO:0000256" key="2">
    <source>
        <dbReference type="ARBA" id="ARBA00018577"/>
    </source>
</evidence>
<name>A0ABD0KHP5_9CAEN</name>
<comment type="caution">
    <text evidence="4">The sequence shown here is derived from an EMBL/GenBank/DDBJ whole genome shotgun (WGS) entry which is preliminary data.</text>
</comment>
<sequence>MAAQYARNLIEEYKQAVVNNPQLVTQLESGFRVASYLVAGRFNDSQVLSELFYTASNLIVMLNDAILRKSSTLVPKLVQHFVFTLGVDVNQKRLMQVITVLEYVEVFVEMTAQRLWGQTGRWVAITAIQVVKAAARYLLLTYFKAGIQPVPPITPLNRRLFCQDLQQQQEEQQRKEQVPFTVTLKRSGKTMRTLAMTPQLSHRDWRLPGLGKQETAKSRENFSPTPLNQQRTLGETIHIFKPLVHLSSLYMFGLSSWKPWLLSGGLDVTSLCLMGDPKDLNPNEQGEMRRRCLMLLLYLLRSPFYDRYSQARIIMLLKLMADNIPGVSLLMRPLLDYLPQWQKVYFYIWST</sequence>
<dbReference type="GO" id="GO:0007031">
    <property type="term" value="P:peroxisome organization"/>
    <property type="evidence" value="ECO:0007669"/>
    <property type="project" value="UniProtKB-KW"/>
</dbReference>
<evidence type="ECO:0000256" key="3">
    <source>
        <dbReference type="RuleBase" id="RU365003"/>
    </source>
</evidence>
<keyword evidence="3" id="KW-0576">Peroxisome</keyword>
<dbReference type="PANTHER" id="PTHR13299">
    <property type="entry name" value="PEROXISOMAL MEMBRANE PROTEIN PEX16"/>
    <property type="match status" value="1"/>
</dbReference>
<evidence type="ECO:0000313" key="4">
    <source>
        <dbReference type="EMBL" id="KAK7486694.1"/>
    </source>
</evidence>
<dbReference type="EMBL" id="JACVVK020000175">
    <property type="protein sequence ID" value="KAK7486694.1"/>
    <property type="molecule type" value="Genomic_DNA"/>
</dbReference>
<keyword evidence="5" id="KW-1185">Reference proteome</keyword>
<evidence type="ECO:0000256" key="1">
    <source>
        <dbReference type="ARBA" id="ARBA00009505"/>
    </source>
</evidence>
<dbReference type="GO" id="GO:0005778">
    <property type="term" value="C:peroxisomal membrane"/>
    <property type="evidence" value="ECO:0007669"/>
    <property type="project" value="UniProtKB-SubCell"/>
</dbReference>
<dbReference type="Pfam" id="PF08610">
    <property type="entry name" value="Pex16"/>
    <property type="match status" value="1"/>
</dbReference>
<dbReference type="Proteomes" id="UP001519460">
    <property type="component" value="Unassembled WGS sequence"/>
</dbReference>
<accession>A0ABD0KHP5</accession>
<keyword evidence="3" id="KW-0962">Peroxisome biogenesis</keyword>
<protein>
    <recommendedName>
        <fullName evidence="2 3">Peroxisomal membrane protein PEX16</fullName>
    </recommendedName>
</protein>